<gene>
    <name evidence="2" type="ORF">M438DRAFT_349171</name>
</gene>
<evidence type="ECO:0000313" key="2">
    <source>
        <dbReference type="EMBL" id="KEQ80145.1"/>
    </source>
</evidence>
<evidence type="ECO:0000313" key="3">
    <source>
        <dbReference type="Proteomes" id="UP000030706"/>
    </source>
</evidence>
<evidence type="ECO:0000256" key="1">
    <source>
        <dbReference type="SAM" id="MobiDB-lite"/>
    </source>
</evidence>
<dbReference type="HOGENOM" id="CLU_355674_0_0_1"/>
<dbReference type="RefSeq" id="XP_029756332.1">
    <property type="nucleotide sequence ID" value="XM_029906330.1"/>
</dbReference>
<dbReference type="GeneID" id="40748636"/>
<organism evidence="2 3">
    <name type="scientific">Aureobasidium pullulans EXF-150</name>
    <dbReference type="NCBI Taxonomy" id="1043002"/>
    <lineage>
        <taxon>Eukaryota</taxon>
        <taxon>Fungi</taxon>
        <taxon>Dikarya</taxon>
        <taxon>Ascomycota</taxon>
        <taxon>Pezizomycotina</taxon>
        <taxon>Dothideomycetes</taxon>
        <taxon>Dothideomycetidae</taxon>
        <taxon>Dothideales</taxon>
        <taxon>Saccotheciaceae</taxon>
        <taxon>Aureobasidium</taxon>
    </lineage>
</organism>
<reference evidence="2 3" key="1">
    <citation type="journal article" date="2014" name="BMC Genomics">
        <title>Genome sequencing of four Aureobasidium pullulans varieties: biotechnological potential, stress tolerance, and description of new species.</title>
        <authorList>
            <person name="Gostin Ar C."/>
            <person name="Ohm R.A."/>
            <person name="Kogej T."/>
            <person name="Sonjak S."/>
            <person name="Turk M."/>
            <person name="Zajc J."/>
            <person name="Zalar P."/>
            <person name="Grube M."/>
            <person name="Sun H."/>
            <person name="Han J."/>
            <person name="Sharma A."/>
            <person name="Chiniquy J."/>
            <person name="Ngan C.Y."/>
            <person name="Lipzen A."/>
            <person name="Barry K."/>
            <person name="Grigoriev I.V."/>
            <person name="Gunde-Cimerman N."/>
        </authorList>
    </citation>
    <scope>NUCLEOTIDE SEQUENCE [LARGE SCALE GENOMIC DNA]</scope>
    <source>
        <strain evidence="2 3">EXF-150</strain>
    </source>
</reference>
<dbReference type="Proteomes" id="UP000030706">
    <property type="component" value="Unassembled WGS sequence"/>
</dbReference>
<name>A0A074X3T6_AURPU</name>
<feature type="region of interest" description="Disordered" evidence="1">
    <location>
        <begin position="85"/>
        <end position="146"/>
    </location>
</feature>
<dbReference type="AlphaFoldDB" id="A0A074X3T6"/>
<protein>
    <submittedName>
        <fullName evidence="2">Uncharacterized protein</fullName>
    </submittedName>
</protein>
<feature type="region of interest" description="Disordered" evidence="1">
    <location>
        <begin position="823"/>
        <end position="844"/>
    </location>
</feature>
<feature type="compositionally biased region" description="Polar residues" evidence="1">
    <location>
        <begin position="85"/>
        <end position="94"/>
    </location>
</feature>
<sequence length="844" mass="96036">MPCRLQPYIWISDDALTTAYRRFANACPANHSQTHTRRHGSSVPGPLEARRRLARRRMAGLTMASPSPGLMPDFGALFGSGGTDMTSLWSPPNTDKSRAPIPPPYHTPPPAPPSPPSPHVPRTRSKAQNRYSPQSHTPPQPKVHNRERSLEEYRTILGSCDNLDSLRRVHARLHSNSSFSIDFSKAALLSLLQHASPDQVLDFLQSDLDHEDACNMHVCIKSYFIRKSRPEVLRGCFSLLCDKIALGTVQSKELLNILVDMPTEAEGADGQLLLDAFDMLHRTLVDTYSPNGPPTTLTSKLLKNILSLRPSADVLKLVSALLPLAGHESIQVMARYLEKAIISRTMQLSSSDQLSLILCAIPSQHFDRIIFFATKHLIITLDTPEPGAHDGCAKRLLRWLEDLSRFDISIFEPSSTCASLLYPFLASRFTVNELGAHFRYLHPADTATIVLHNWIKPSILEVPEPDMQEDMGDEVEIVRFRPHQQPPRVHSRHSRKLQDVFSTYGLDYTISRSPEQSMTHKAALAERQEVFDRVASTLDERCRQGPDGAYPTRGGAWVHLFVLLSQNKIEYAGWLHELFQVLKAHKSPTWTYFFFANLTKHNINIPYPVAVDLMRFFIDIRKPQWALDVFNRPRARQWISDIPELLLTLIDTYPVKSEFVFDLLNRSEYSNSLPKNLRWTVENPLSEEMVQLVHQAAYAMAKSPLLSSRMALRRVEDCRNYLEDRNAPLSSLMSRALVYAGVTRPLREGVWLSTEKFKNILSVVRNLEGDEVADRLDEAAFTLRHENFESNGTSMKPFDELEQMADQDVWRYRKQFGHKSHRWKKVAVPHRPAAPKKSRVRGRK</sequence>
<dbReference type="OrthoDB" id="5428038at2759"/>
<dbReference type="EMBL" id="KL585000">
    <property type="protein sequence ID" value="KEQ80145.1"/>
    <property type="molecule type" value="Genomic_DNA"/>
</dbReference>
<feature type="compositionally biased region" description="Pro residues" evidence="1">
    <location>
        <begin position="100"/>
        <end position="119"/>
    </location>
</feature>
<keyword evidence="3" id="KW-1185">Reference proteome</keyword>
<proteinExistence type="predicted"/>
<accession>A0A074X3T6</accession>
<dbReference type="STRING" id="1043002.A0A074X3T6"/>